<dbReference type="Proteomes" id="UP001595885">
    <property type="component" value="Unassembled WGS sequence"/>
</dbReference>
<dbReference type="SMART" id="SM00387">
    <property type="entry name" value="HATPase_c"/>
    <property type="match status" value="1"/>
</dbReference>
<dbReference type="Gene3D" id="1.25.40.10">
    <property type="entry name" value="Tetratricopeptide repeat domain"/>
    <property type="match status" value="1"/>
</dbReference>
<dbReference type="InterPro" id="IPR011990">
    <property type="entry name" value="TPR-like_helical_dom_sf"/>
</dbReference>
<evidence type="ECO:0000256" key="10">
    <source>
        <dbReference type="ARBA" id="ARBA00022777"/>
    </source>
</evidence>
<comment type="cofactor">
    <cofactor evidence="2">
        <name>[4Fe-4S] cluster</name>
        <dbReference type="ChEBI" id="CHEBI:49883"/>
    </cofactor>
</comment>
<dbReference type="Pfam" id="PF02518">
    <property type="entry name" value="HATPase_c"/>
    <property type="match status" value="1"/>
</dbReference>
<feature type="transmembrane region" description="Helical" evidence="17">
    <location>
        <begin position="416"/>
        <end position="435"/>
    </location>
</feature>
<evidence type="ECO:0000256" key="16">
    <source>
        <dbReference type="PROSITE-ProRule" id="PRU00339"/>
    </source>
</evidence>
<evidence type="ECO:0000256" key="14">
    <source>
        <dbReference type="ARBA" id="ARBA00024827"/>
    </source>
</evidence>
<evidence type="ECO:0000256" key="13">
    <source>
        <dbReference type="ARBA" id="ARBA00023014"/>
    </source>
</evidence>
<evidence type="ECO:0000256" key="8">
    <source>
        <dbReference type="ARBA" id="ARBA00022679"/>
    </source>
</evidence>
<protein>
    <recommendedName>
        <fullName evidence="5">Oxygen sensor histidine kinase NreB</fullName>
        <ecNumber evidence="4">2.7.13.3</ecNumber>
    </recommendedName>
    <alternativeName>
        <fullName evidence="15">Nitrogen regulation protein B</fullName>
    </alternativeName>
</protein>
<sequence>MKKQIFWLLVSIALHFVSCEKPNDINKQSALIDSIVYYNQEIRTSNYPDSVKKILNDKVLRLNGFNKNDSIRIKNNDTIAYNYYKLDFFNEYKDVAKRNLIESIKTKDTSRIIKSTINYGHYFLRNNIKDSAYFYFDKAQQLYVLNNQIFESNDLSVQKASIQYYNGDYLGSETTILKSLSFLKKKNDVIKLNVAYSIVGLCKIELKDFDEAIYYLKLALELANNIDDDDISISIALNNLGLVYFKKEDYSKAIEYYAKAIKIKDFKKNNFQIYTYAKQNLILSRFYNGGQNNVEEEFNEIIENYNELNLSLALPKIQLSEYFFRQNQLKKSQESALEAYNISVNKNAFRDKLISLKQLTNVFPEKAKYYSNEYIKLSDSIAAVDKKIQNTFARIEYRVDELNNENEVLAQQNKQIIYYALIGILLFTLGFVYFWQKQKQKQLLFENNQQKSNEQIYQLMLDQQVKYEEGRTIEKQRIAKELHDGVMNKLAAIRFNLYALKRDRTDKTIVNCLTYVDEIQTVEKEIRTLSHDLSKEVFEKSNNFEAIIQAIYWNNDEDTTKISYHFDPKIKWETFSAEAKLNCYRIIQESIINCLKYAQAKNCSVSLTLEDTVLVIKISDDGIGLDTQKVKSGIGLKNIKERATFLKGKFKIFSTTNQGTTLFINIPINKITV</sequence>
<dbReference type="InterPro" id="IPR003594">
    <property type="entry name" value="HATPase_dom"/>
</dbReference>
<evidence type="ECO:0000256" key="1">
    <source>
        <dbReference type="ARBA" id="ARBA00000085"/>
    </source>
</evidence>
<dbReference type="InterPro" id="IPR011712">
    <property type="entry name" value="Sig_transdc_His_kin_sub3_dim/P"/>
</dbReference>
<evidence type="ECO:0000256" key="6">
    <source>
        <dbReference type="ARBA" id="ARBA00022485"/>
    </source>
</evidence>
<dbReference type="Pfam" id="PF13424">
    <property type="entry name" value="TPR_12"/>
    <property type="match status" value="1"/>
</dbReference>
<evidence type="ECO:0000259" key="18">
    <source>
        <dbReference type="PROSITE" id="PS50109"/>
    </source>
</evidence>
<keyword evidence="20" id="KW-1185">Reference proteome</keyword>
<keyword evidence="11" id="KW-0408">Iron</keyword>
<evidence type="ECO:0000313" key="20">
    <source>
        <dbReference type="Proteomes" id="UP001595885"/>
    </source>
</evidence>
<comment type="caution">
    <text evidence="19">The sequence shown here is derived from an EMBL/GenBank/DDBJ whole genome shotgun (WGS) entry which is preliminary data.</text>
</comment>
<evidence type="ECO:0000256" key="3">
    <source>
        <dbReference type="ARBA" id="ARBA00004496"/>
    </source>
</evidence>
<keyword evidence="17" id="KW-0472">Membrane</keyword>
<dbReference type="InterPro" id="IPR050482">
    <property type="entry name" value="Sensor_HK_TwoCompSys"/>
</dbReference>
<evidence type="ECO:0000256" key="9">
    <source>
        <dbReference type="ARBA" id="ARBA00022723"/>
    </source>
</evidence>
<keyword evidence="10 19" id="KW-0418">Kinase</keyword>
<gene>
    <name evidence="19" type="ORF">ACFO3U_14035</name>
</gene>
<keyword evidence="16" id="KW-0802">TPR repeat</keyword>
<dbReference type="PRINTS" id="PR00344">
    <property type="entry name" value="BCTRLSENSOR"/>
</dbReference>
<dbReference type="Gene3D" id="1.20.5.1930">
    <property type="match status" value="1"/>
</dbReference>
<dbReference type="PROSITE" id="PS50005">
    <property type="entry name" value="TPR"/>
    <property type="match status" value="1"/>
</dbReference>
<name>A0ABV9P6U5_9FLAO</name>
<evidence type="ECO:0000256" key="12">
    <source>
        <dbReference type="ARBA" id="ARBA00023012"/>
    </source>
</evidence>
<dbReference type="PANTHER" id="PTHR24421:SF55">
    <property type="entry name" value="SENSOR HISTIDINE KINASE YDFH"/>
    <property type="match status" value="1"/>
</dbReference>
<reference evidence="20" key="1">
    <citation type="journal article" date="2019" name="Int. J. Syst. Evol. Microbiol.">
        <title>The Global Catalogue of Microorganisms (GCM) 10K type strain sequencing project: providing services to taxonomists for standard genome sequencing and annotation.</title>
        <authorList>
            <consortium name="The Broad Institute Genomics Platform"/>
            <consortium name="The Broad Institute Genome Sequencing Center for Infectious Disease"/>
            <person name="Wu L."/>
            <person name="Ma J."/>
        </authorList>
    </citation>
    <scope>NUCLEOTIDE SEQUENCE [LARGE SCALE GENOMIC DNA]</scope>
    <source>
        <strain evidence="20">CCUG 50349</strain>
    </source>
</reference>
<proteinExistence type="predicted"/>
<keyword evidence="6" id="KW-0004">4Fe-4S</keyword>
<dbReference type="EMBL" id="JBHSGW010000028">
    <property type="protein sequence ID" value="MFC4741118.1"/>
    <property type="molecule type" value="Genomic_DNA"/>
</dbReference>
<evidence type="ECO:0000256" key="11">
    <source>
        <dbReference type="ARBA" id="ARBA00023004"/>
    </source>
</evidence>
<evidence type="ECO:0000256" key="5">
    <source>
        <dbReference type="ARBA" id="ARBA00017322"/>
    </source>
</evidence>
<dbReference type="InterPro" id="IPR019734">
    <property type="entry name" value="TPR_rpt"/>
</dbReference>
<comment type="catalytic activity">
    <reaction evidence="1">
        <text>ATP + protein L-histidine = ADP + protein N-phospho-L-histidine.</text>
        <dbReference type="EC" id="2.7.13.3"/>
    </reaction>
</comment>
<keyword evidence="17" id="KW-0812">Transmembrane</keyword>
<dbReference type="RefSeq" id="WP_379743828.1">
    <property type="nucleotide sequence ID" value="NZ_JBHSGW010000028.1"/>
</dbReference>
<dbReference type="Gene3D" id="3.30.565.10">
    <property type="entry name" value="Histidine kinase-like ATPase, C-terminal domain"/>
    <property type="match status" value="1"/>
</dbReference>
<dbReference type="InterPro" id="IPR036890">
    <property type="entry name" value="HATPase_C_sf"/>
</dbReference>
<evidence type="ECO:0000256" key="2">
    <source>
        <dbReference type="ARBA" id="ARBA00001966"/>
    </source>
</evidence>
<keyword evidence="13" id="KW-0411">Iron-sulfur</keyword>
<evidence type="ECO:0000313" key="19">
    <source>
        <dbReference type="EMBL" id="MFC4741118.1"/>
    </source>
</evidence>
<keyword evidence="9" id="KW-0479">Metal-binding</keyword>
<dbReference type="SMART" id="SM00028">
    <property type="entry name" value="TPR"/>
    <property type="match status" value="2"/>
</dbReference>
<comment type="subcellular location">
    <subcellularLocation>
        <location evidence="3">Cytoplasm</location>
    </subcellularLocation>
</comment>
<dbReference type="PANTHER" id="PTHR24421">
    <property type="entry name" value="NITRATE/NITRITE SENSOR PROTEIN NARX-RELATED"/>
    <property type="match status" value="1"/>
</dbReference>
<evidence type="ECO:0000256" key="7">
    <source>
        <dbReference type="ARBA" id="ARBA00022490"/>
    </source>
</evidence>
<dbReference type="CDD" id="cd16917">
    <property type="entry name" value="HATPase_UhpB-NarQ-NarX-like"/>
    <property type="match status" value="1"/>
</dbReference>
<organism evidence="19 20">
    <name type="scientific">Flavobacterium ponti</name>
    <dbReference type="NCBI Taxonomy" id="665133"/>
    <lineage>
        <taxon>Bacteria</taxon>
        <taxon>Pseudomonadati</taxon>
        <taxon>Bacteroidota</taxon>
        <taxon>Flavobacteriia</taxon>
        <taxon>Flavobacteriales</taxon>
        <taxon>Flavobacteriaceae</taxon>
        <taxon>Flavobacterium</taxon>
    </lineage>
</organism>
<dbReference type="InterPro" id="IPR004358">
    <property type="entry name" value="Sig_transdc_His_kin-like_C"/>
</dbReference>
<evidence type="ECO:0000256" key="4">
    <source>
        <dbReference type="ARBA" id="ARBA00012438"/>
    </source>
</evidence>
<dbReference type="PROSITE" id="PS50109">
    <property type="entry name" value="HIS_KIN"/>
    <property type="match status" value="1"/>
</dbReference>
<feature type="domain" description="Histidine kinase" evidence="18">
    <location>
        <begin position="481"/>
        <end position="670"/>
    </location>
</feature>
<dbReference type="InterPro" id="IPR005467">
    <property type="entry name" value="His_kinase_dom"/>
</dbReference>
<keyword evidence="8" id="KW-0808">Transferase</keyword>
<feature type="repeat" description="TPR" evidence="16">
    <location>
        <begin position="234"/>
        <end position="267"/>
    </location>
</feature>
<accession>A0ABV9P6U5</accession>
<dbReference type="PROSITE" id="PS50293">
    <property type="entry name" value="TPR_REGION"/>
    <property type="match status" value="1"/>
</dbReference>
<comment type="function">
    <text evidence="14">Member of the two-component regulatory system NreB/NreC involved in the control of dissimilatory nitrate/nitrite reduction in response to oxygen. NreB functions as a direct oxygen sensor histidine kinase which is autophosphorylated, in the absence of oxygen, probably at the conserved histidine residue, and transfers its phosphate group probably to a conserved aspartate residue of NreC. NreB/NreC activates the expression of the nitrate (narGHJI) and nitrite (nir) reductase operons, as well as the putative nitrate transporter gene narT.</text>
</comment>
<dbReference type="SUPFAM" id="SSF55874">
    <property type="entry name" value="ATPase domain of HSP90 chaperone/DNA topoisomerase II/histidine kinase"/>
    <property type="match status" value="1"/>
</dbReference>
<keyword evidence="7" id="KW-0963">Cytoplasm</keyword>
<evidence type="ECO:0000256" key="17">
    <source>
        <dbReference type="SAM" id="Phobius"/>
    </source>
</evidence>
<keyword evidence="17" id="KW-1133">Transmembrane helix</keyword>
<dbReference type="EC" id="2.7.13.3" evidence="4"/>
<dbReference type="SUPFAM" id="SSF48452">
    <property type="entry name" value="TPR-like"/>
    <property type="match status" value="1"/>
</dbReference>
<evidence type="ECO:0000256" key="15">
    <source>
        <dbReference type="ARBA" id="ARBA00030800"/>
    </source>
</evidence>
<dbReference type="Pfam" id="PF07730">
    <property type="entry name" value="HisKA_3"/>
    <property type="match status" value="1"/>
</dbReference>
<keyword evidence="12" id="KW-0902">Two-component regulatory system</keyword>
<dbReference type="GO" id="GO:0016301">
    <property type="term" value="F:kinase activity"/>
    <property type="evidence" value="ECO:0007669"/>
    <property type="project" value="UniProtKB-KW"/>
</dbReference>